<protein>
    <recommendedName>
        <fullName evidence="3">DUF4402 domain-containing protein</fullName>
    </recommendedName>
</protein>
<accession>A0ABY2FTE5</accession>
<evidence type="ECO:0000313" key="2">
    <source>
        <dbReference type="Proteomes" id="UP000295709"/>
    </source>
</evidence>
<sequence>MRIKMKLNSHSHLKNIFIAKCLCITSLIIADNHLTGQTITVGGSNWIVSVPSITEAGSNYAGTYESTSNIITLSGSLPGSFLNLLSGGAARVSMHYDVISWNNSLHLYAKRSGGTTNISGICLGCTATINGGTTYIEIPQAVDTTFFTINFTGVLGLGNSVSYSGINVQLQISGVSVTIPATTYNAQIVFTIGPN</sequence>
<dbReference type="Proteomes" id="UP000295709">
    <property type="component" value="Unassembled WGS sequence"/>
</dbReference>
<comment type="caution">
    <text evidence="1">The sequence shown here is derived from an EMBL/GenBank/DDBJ whole genome shotgun (WGS) entry which is preliminary data.</text>
</comment>
<reference evidence="1 2" key="1">
    <citation type="submission" date="2019-03" db="EMBL/GenBank/DDBJ databases">
        <title>Genomic Encyclopedia of Archaeal and Bacterial Type Strains, Phase II (KMG-II): from individual species to whole genera.</title>
        <authorList>
            <person name="Goeker M."/>
        </authorList>
    </citation>
    <scope>NUCLEOTIDE SEQUENCE [LARGE SCALE GENOMIC DNA]</scope>
    <source>
        <strain evidence="1 2">DSM 15235</strain>
    </source>
</reference>
<evidence type="ECO:0000313" key="1">
    <source>
        <dbReference type="EMBL" id="TDX90847.1"/>
    </source>
</evidence>
<name>A0ABY2FTE5_9FLAO</name>
<proteinExistence type="predicted"/>
<keyword evidence="2" id="KW-1185">Reference proteome</keyword>
<evidence type="ECO:0008006" key="3">
    <source>
        <dbReference type="Google" id="ProtNLM"/>
    </source>
</evidence>
<dbReference type="EMBL" id="SOQW01000004">
    <property type="protein sequence ID" value="TDX90847.1"/>
    <property type="molecule type" value="Genomic_DNA"/>
</dbReference>
<gene>
    <name evidence="1" type="ORF">BCF50_3415</name>
</gene>
<organism evidence="1 2">
    <name type="scientific">Chryseobacterium daecheongense</name>
    <dbReference type="NCBI Taxonomy" id="192389"/>
    <lineage>
        <taxon>Bacteria</taxon>
        <taxon>Pseudomonadati</taxon>
        <taxon>Bacteroidota</taxon>
        <taxon>Flavobacteriia</taxon>
        <taxon>Flavobacteriales</taxon>
        <taxon>Weeksellaceae</taxon>
        <taxon>Chryseobacterium group</taxon>
        <taxon>Chryseobacterium</taxon>
    </lineage>
</organism>